<dbReference type="Gene3D" id="1.10.287.110">
    <property type="entry name" value="DnaJ domain"/>
    <property type="match status" value="1"/>
</dbReference>
<proteinExistence type="predicted"/>
<dbReference type="EMBL" id="JAOPJZ010000001">
    <property type="protein sequence ID" value="MCU4750382.1"/>
    <property type="molecule type" value="Genomic_DNA"/>
</dbReference>
<evidence type="ECO:0000259" key="1">
    <source>
        <dbReference type="PROSITE" id="PS50076"/>
    </source>
</evidence>
<dbReference type="SUPFAM" id="SSF46565">
    <property type="entry name" value="Chaperone J-domain"/>
    <property type="match status" value="1"/>
</dbReference>
<dbReference type="InterPro" id="IPR036869">
    <property type="entry name" value="J_dom_sf"/>
</dbReference>
<keyword evidence="3" id="KW-1185">Reference proteome</keyword>
<dbReference type="InterPro" id="IPR001623">
    <property type="entry name" value="DnaJ_domain"/>
</dbReference>
<reference evidence="2 3" key="1">
    <citation type="submission" date="2022-09" db="EMBL/GenBank/DDBJ databases">
        <title>Enrichment on poylsaccharides allowed isolation of novel metabolic and taxonomic groups of Haloarchaea.</title>
        <authorList>
            <person name="Sorokin D.Y."/>
            <person name="Elcheninov A.G."/>
            <person name="Khizhniak T.V."/>
            <person name="Kolganova T.V."/>
            <person name="Kublanov I.V."/>
        </authorList>
    </citation>
    <scope>NUCLEOTIDE SEQUENCE [LARGE SCALE GENOMIC DNA]</scope>
    <source>
        <strain evidence="2 3">AArc-curdl1</strain>
    </source>
</reference>
<name>A0AAP2Z4H3_9EURY</name>
<dbReference type="SMART" id="SM00271">
    <property type="entry name" value="DnaJ"/>
    <property type="match status" value="1"/>
</dbReference>
<feature type="domain" description="J" evidence="1">
    <location>
        <begin position="177"/>
        <end position="227"/>
    </location>
</feature>
<evidence type="ECO:0000313" key="2">
    <source>
        <dbReference type="EMBL" id="MCU4750382.1"/>
    </source>
</evidence>
<sequence>MAVADERRERCDGCGKTVVLENLTTVTMPDGERLACCPTCAQHARDVAEKLGSIDQSRGTCDGCNSTFPTSSLEDIVLTDGTVLTCCSSCLEDAPGYGGGESKNEDGVDADTEGTQAAETTEIATRRQLCSQCHEWVTEELYHVTTIDGRTEEMCTDCKALAEEKGVVNRVKMRRAEAREILRVDEDATTAEIRQAFLTQIKHAHPDKKSGSESAFKLVKEAYDRLR</sequence>
<dbReference type="Proteomes" id="UP001321047">
    <property type="component" value="Unassembled WGS sequence"/>
</dbReference>
<dbReference type="AlphaFoldDB" id="A0AAP2Z4H3"/>
<comment type="caution">
    <text evidence="2">The sequence shown here is derived from an EMBL/GenBank/DDBJ whole genome shotgun (WGS) entry which is preliminary data.</text>
</comment>
<dbReference type="CDD" id="cd06257">
    <property type="entry name" value="DnaJ"/>
    <property type="match status" value="1"/>
</dbReference>
<accession>A0AAP2Z4H3</accession>
<evidence type="ECO:0000313" key="3">
    <source>
        <dbReference type="Proteomes" id="UP001321047"/>
    </source>
</evidence>
<dbReference type="Pfam" id="PF00226">
    <property type="entry name" value="DnaJ"/>
    <property type="match status" value="1"/>
</dbReference>
<dbReference type="PROSITE" id="PS50076">
    <property type="entry name" value="DNAJ_2"/>
    <property type="match status" value="1"/>
</dbReference>
<dbReference type="RefSeq" id="WP_342805114.1">
    <property type="nucleotide sequence ID" value="NZ_JAOPJZ010000001.1"/>
</dbReference>
<gene>
    <name evidence="2" type="ORF">OB919_00055</name>
</gene>
<organism evidence="2 3">
    <name type="scientific">Natronosalvus hydrolyticus</name>
    <dbReference type="NCBI Taxonomy" id="2979988"/>
    <lineage>
        <taxon>Archaea</taxon>
        <taxon>Methanobacteriati</taxon>
        <taxon>Methanobacteriota</taxon>
        <taxon>Stenosarchaea group</taxon>
        <taxon>Halobacteria</taxon>
        <taxon>Halobacteriales</taxon>
        <taxon>Natrialbaceae</taxon>
        <taxon>Natronosalvus</taxon>
    </lineage>
</organism>
<protein>
    <submittedName>
        <fullName evidence="2">J domain-containing protein</fullName>
    </submittedName>
</protein>